<keyword evidence="2" id="KW-1185">Reference proteome</keyword>
<dbReference type="SUPFAM" id="SSF103196">
    <property type="entry name" value="Roadblock/LC7 domain"/>
    <property type="match status" value="1"/>
</dbReference>
<dbReference type="AlphaFoldDB" id="A0A0U2U7P5"/>
<evidence type="ECO:0000313" key="1">
    <source>
        <dbReference type="EMBL" id="ALU12132.1"/>
    </source>
</evidence>
<dbReference type="EMBL" id="CP006867">
    <property type="protein sequence ID" value="ALU12132.1"/>
    <property type="molecule type" value="Genomic_DNA"/>
</dbReference>
<gene>
    <name evidence="1" type="ORF">EYM_00675</name>
</gene>
<name>A0A0U2U7P5_9CREN</name>
<dbReference type="KEGG" id="iis:EYM_00675"/>
<organism evidence="1 2">
    <name type="scientific">Ignicoccus islandicus DSM 13165</name>
    <dbReference type="NCBI Taxonomy" id="940295"/>
    <lineage>
        <taxon>Archaea</taxon>
        <taxon>Thermoproteota</taxon>
        <taxon>Thermoprotei</taxon>
        <taxon>Desulfurococcales</taxon>
        <taxon>Desulfurococcaceae</taxon>
        <taxon>Ignicoccus</taxon>
    </lineage>
</organism>
<protein>
    <recommendedName>
        <fullName evidence="3">DZANK-type domain-containing protein</fullName>
    </recommendedName>
</protein>
<accession>A0A0U2U7P5</accession>
<dbReference type="Proteomes" id="UP000060778">
    <property type="component" value="Chromosome"/>
</dbReference>
<dbReference type="RefSeq" id="WP_075049208.1">
    <property type="nucleotide sequence ID" value="NZ_CP006867.1"/>
</dbReference>
<evidence type="ECO:0008006" key="3">
    <source>
        <dbReference type="Google" id="ProtNLM"/>
    </source>
</evidence>
<reference evidence="1 2" key="1">
    <citation type="submission" date="2013-11" db="EMBL/GenBank/DDBJ databases">
        <title>Comparative genomics of Ignicoccus.</title>
        <authorList>
            <person name="Podar M."/>
        </authorList>
    </citation>
    <scope>NUCLEOTIDE SEQUENCE [LARGE SCALE GENOMIC DNA]</scope>
    <source>
        <strain evidence="1 2">DSM 13165</strain>
    </source>
</reference>
<evidence type="ECO:0000313" key="2">
    <source>
        <dbReference type="Proteomes" id="UP000060778"/>
    </source>
</evidence>
<sequence length="191" mass="21456">MSSSSEDRISKFVDSVSKLRGISYVSVSSEGLPFKAAGIQRQGAEYIAAISHSLFTELQQISKEVDLGTPAWMKVFLKDNTNRIYIFPYDKFILTVKYDYVLDKLIEKLIENLVKGIRIICQHCGADLTFEVYKCPKCGSSLTYNVKRCWNCGADVSIKQCPKCGKYILPDGSKPGFITLLILKIKSIFSK</sequence>
<dbReference type="GeneID" id="30679554"/>
<proteinExistence type="predicted"/>